<evidence type="ECO:0000256" key="3">
    <source>
        <dbReference type="ARBA" id="ARBA00022448"/>
    </source>
</evidence>
<dbReference type="GO" id="GO:0016036">
    <property type="term" value="P:cellular response to phosphate starvation"/>
    <property type="evidence" value="ECO:0007669"/>
    <property type="project" value="InterPro"/>
</dbReference>
<evidence type="ECO:0000259" key="10">
    <source>
        <dbReference type="PROSITE" id="PS51380"/>
    </source>
</evidence>
<organism evidence="12 13">
    <name type="scientific">Actinidia chinensis var. chinensis</name>
    <name type="common">Chinese soft-hair kiwi</name>
    <dbReference type="NCBI Taxonomy" id="1590841"/>
    <lineage>
        <taxon>Eukaryota</taxon>
        <taxon>Viridiplantae</taxon>
        <taxon>Streptophyta</taxon>
        <taxon>Embryophyta</taxon>
        <taxon>Tracheophyta</taxon>
        <taxon>Spermatophyta</taxon>
        <taxon>Magnoliopsida</taxon>
        <taxon>eudicotyledons</taxon>
        <taxon>Gunneridae</taxon>
        <taxon>Pentapetalae</taxon>
        <taxon>asterids</taxon>
        <taxon>Ericales</taxon>
        <taxon>Actinidiaceae</taxon>
        <taxon>Actinidia</taxon>
    </lineage>
</organism>
<evidence type="ECO:0000256" key="9">
    <source>
        <dbReference type="SAM" id="Phobius"/>
    </source>
</evidence>
<accession>A0A2R6R8L9</accession>
<evidence type="ECO:0000256" key="4">
    <source>
        <dbReference type="ARBA" id="ARBA00022592"/>
    </source>
</evidence>
<feature type="compositionally biased region" description="Low complexity" evidence="8">
    <location>
        <begin position="178"/>
        <end position="196"/>
    </location>
</feature>
<feature type="transmembrane region" description="Helical" evidence="9">
    <location>
        <begin position="684"/>
        <end position="704"/>
    </location>
</feature>
<feature type="domain" description="EXS" evidence="10">
    <location>
        <begin position="573"/>
        <end position="764"/>
    </location>
</feature>
<keyword evidence="13" id="KW-1185">Reference proteome</keyword>
<dbReference type="FunCoup" id="A0A2R6R8L9">
    <property type="interactions" value="3634"/>
</dbReference>
<name>A0A2R6R8L9_ACTCC</name>
<dbReference type="InterPro" id="IPR004331">
    <property type="entry name" value="SPX_dom"/>
</dbReference>
<evidence type="ECO:0000256" key="8">
    <source>
        <dbReference type="SAM" id="MobiDB-lite"/>
    </source>
</evidence>
<comment type="similarity">
    <text evidence="2">Belongs to the SYG1 (TC 2.A.94) family.</text>
</comment>
<reference evidence="13" key="2">
    <citation type="journal article" date="2018" name="BMC Genomics">
        <title>A manually annotated Actinidia chinensis var. chinensis (kiwifruit) genome highlights the challenges associated with draft genomes and gene prediction in plants.</title>
        <authorList>
            <person name="Pilkington S.M."/>
            <person name="Crowhurst R."/>
            <person name="Hilario E."/>
            <person name="Nardozza S."/>
            <person name="Fraser L."/>
            <person name="Peng Y."/>
            <person name="Gunaseelan K."/>
            <person name="Simpson R."/>
            <person name="Tahir J."/>
            <person name="Deroles S.C."/>
            <person name="Templeton K."/>
            <person name="Luo Z."/>
            <person name="Davy M."/>
            <person name="Cheng C."/>
            <person name="McNeilage M."/>
            <person name="Scaglione D."/>
            <person name="Liu Y."/>
            <person name="Zhang Q."/>
            <person name="Datson P."/>
            <person name="De Silva N."/>
            <person name="Gardiner S.E."/>
            <person name="Bassett H."/>
            <person name="Chagne D."/>
            <person name="McCallum J."/>
            <person name="Dzierzon H."/>
            <person name="Deng C."/>
            <person name="Wang Y.Y."/>
            <person name="Barron L."/>
            <person name="Manako K."/>
            <person name="Bowen J."/>
            <person name="Foster T.M."/>
            <person name="Erridge Z.A."/>
            <person name="Tiffin H."/>
            <person name="Waite C.N."/>
            <person name="Davies K.M."/>
            <person name="Grierson E.P."/>
            <person name="Laing W.A."/>
            <person name="Kirk R."/>
            <person name="Chen X."/>
            <person name="Wood M."/>
            <person name="Montefiori M."/>
            <person name="Brummell D.A."/>
            <person name="Schwinn K.E."/>
            <person name="Catanach A."/>
            <person name="Fullerton C."/>
            <person name="Li D."/>
            <person name="Meiyalaghan S."/>
            <person name="Nieuwenhuizen N."/>
            <person name="Read N."/>
            <person name="Prakash R."/>
            <person name="Hunter D."/>
            <person name="Zhang H."/>
            <person name="McKenzie M."/>
            <person name="Knabel M."/>
            <person name="Harris A."/>
            <person name="Allan A.C."/>
            <person name="Gleave A."/>
            <person name="Chen A."/>
            <person name="Janssen B.J."/>
            <person name="Plunkett B."/>
            <person name="Ampomah-Dwamena C."/>
            <person name="Voogd C."/>
            <person name="Leif D."/>
            <person name="Lafferty D."/>
            <person name="Souleyre E.J.F."/>
            <person name="Varkonyi-Gasic E."/>
            <person name="Gambi F."/>
            <person name="Hanley J."/>
            <person name="Yao J.L."/>
            <person name="Cheung J."/>
            <person name="David K.M."/>
            <person name="Warren B."/>
            <person name="Marsh K."/>
            <person name="Snowden K.C."/>
            <person name="Lin-Wang K."/>
            <person name="Brian L."/>
            <person name="Martinez-Sanchez M."/>
            <person name="Wang M."/>
            <person name="Ileperuma N."/>
            <person name="Macnee N."/>
            <person name="Campin R."/>
            <person name="McAtee P."/>
            <person name="Drummond R.S.M."/>
            <person name="Espley R.V."/>
            <person name="Ireland H.S."/>
            <person name="Wu R."/>
            <person name="Atkinson R.G."/>
            <person name="Karunairetnam S."/>
            <person name="Bulley S."/>
            <person name="Chunkath S."/>
            <person name="Hanley Z."/>
            <person name="Storey R."/>
            <person name="Thrimawithana A.H."/>
            <person name="Thomson S."/>
            <person name="David C."/>
            <person name="Testolin R."/>
            <person name="Huang H."/>
            <person name="Hellens R.P."/>
            <person name="Schaffer R.J."/>
        </authorList>
    </citation>
    <scope>NUCLEOTIDE SEQUENCE [LARGE SCALE GENOMIC DNA]</scope>
    <source>
        <strain evidence="13">cv. Red5</strain>
    </source>
</reference>
<dbReference type="InterPro" id="IPR052486">
    <property type="entry name" value="PHO1"/>
</dbReference>
<evidence type="ECO:0000256" key="2">
    <source>
        <dbReference type="ARBA" id="ARBA00009665"/>
    </source>
</evidence>
<evidence type="ECO:0000313" key="12">
    <source>
        <dbReference type="EMBL" id="PSS23904.1"/>
    </source>
</evidence>
<feature type="transmembrane region" description="Helical" evidence="9">
    <location>
        <begin position="367"/>
        <end position="388"/>
    </location>
</feature>
<dbReference type="STRING" id="1590841.A0A2R6R8L9"/>
<evidence type="ECO:0000259" key="11">
    <source>
        <dbReference type="PROSITE" id="PS51382"/>
    </source>
</evidence>
<keyword evidence="3" id="KW-0813">Transport</keyword>
<feature type="transmembrane region" description="Helical" evidence="9">
    <location>
        <begin position="452"/>
        <end position="476"/>
    </location>
</feature>
<dbReference type="InterPro" id="IPR034092">
    <property type="entry name" value="PHO1_SPX"/>
</dbReference>
<dbReference type="PROSITE" id="PS51380">
    <property type="entry name" value="EXS"/>
    <property type="match status" value="1"/>
</dbReference>
<gene>
    <name evidence="12" type="ORF">CEY00_Acc08760</name>
</gene>
<evidence type="ECO:0000256" key="1">
    <source>
        <dbReference type="ARBA" id="ARBA00004127"/>
    </source>
</evidence>
<feature type="transmembrane region" description="Helical" evidence="9">
    <location>
        <begin position="408"/>
        <end position="431"/>
    </location>
</feature>
<keyword evidence="6 9" id="KW-1133">Transmembrane helix</keyword>
<dbReference type="EMBL" id="NKQK01000008">
    <property type="protein sequence ID" value="PSS23904.1"/>
    <property type="molecule type" value="Genomic_DNA"/>
</dbReference>
<dbReference type="Pfam" id="PF03124">
    <property type="entry name" value="EXS"/>
    <property type="match status" value="1"/>
</dbReference>
<dbReference type="GO" id="GO:0012505">
    <property type="term" value="C:endomembrane system"/>
    <property type="evidence" value="ECO:0007669"/>
    <property type="project" value="UniProtKB-SubCell"/>
</dbReference>
<feature type="transmembrane region" description="Helical" evidence="9">
    <location>
        <begin position="488"/>
        <end position="509"/>
    </location>
</feature>
<dbReference type="Gramene" id="PSS23904">
    <property type="protein sequence ID" value="PSS23904"/>
    <property type="gene ID" value="CEY00_Acc08760"/>
</dbReference>
<dbReference type="Proteomes" id="UP000241394">
    <property type="component" value="Chromosome LG8"/>
</dbReference>
<dbReference type="GO" id="GO:0016020">
    <property type="term" value="C:membrane"/>
    <property type="evidence" value="ECO:0007669"/>
    <property type="project" value="InterPro"/>
</dbReference>
<dbReference type="InParanoid" id="A0A2R6R8L9"/>
<keyword evidence="4" id="KW-0592">Phosphate transport</keyword>
<dbReference type="PANTHER" id="PTHR48477">
    <property type="entry name" value="PHOSPHATE TRANSPORTER PHO1"/>
    <property type="match status" value="1"/>
</dbReference>
<dbReference type="OMA" id="ETSHFYT"/>
<comment type="caution">
    <text evidence="12">The sequence shown here is derived from an EMBL/GenBank/DDBJ whole genome shotgun (WGS) entry which is preliminary data.</text>
</comment>
<evidence type="ECO:0000313" key="13">
    <source>
        <dbReference type="Proteomes" id="UP000241394"/>
    </source>
</evidence>
<comment type="subcellular location">
    <subcellularLocation>
        <location evidence="1">Endomembrane system</location>
        <topology evidence="1">Multi-pass membrane protein</topology>
    </subcellularLocation>
</comment>
<feature type="domain" description="SPX" evidence="11">
    <location>
        <begin position="2"/>
        <end position="316"/>
    </location>
</feature>
<keyword evidence="7 9" id="KW-0472">Membrane</keyword>
<dbReference type="Pfam" id="PF03105">
    <property type="entry name" value="SPX"/>
    <property type="match status" value="1"/>
</dbReference>
<sequence length="764" mass="88573">MVKFSKELEAQLIPEWKDAFVNYWQLKKHVKKIKLSIKSTKQTQDPNSDFGLSIFDPIRFVVNKLSDRLRNAGDKPEIIQVKSKVTEREDDEEEEEVYETELSQLFCEEDEVKVFFERLDEELNKVNQFYKTKESEFLGRGEILNKQLQTLLERKQILSDRHRKSLSGKSATGFFPPSYSSSARNSDYSESPTEYSETSEADDATASPTKTKKEKPKMGMRMDIPMTTPTRVISTVTSTLWEDIVLKKPKKEGQGDLINRKKTQCAEKMIRGAFVELYRGLGLLKTYSSLNMVAFTKILKKFDKVSNQQASASYLKVVKRSNFISSDKVVRLMDEMESLFTKHFANNDRKKAMKFLRPITHKESHMVTFFVGLFTGGFVTLFSVYGILAHLFGMFSPTTEPAYMETVYPAFSMFALLSLHLFMYGCNLFMWKSTRINCNFIFEFQHSTALKYRDAFLICTSLMTAVVAAMVIHLLLLSNGVSPHQVDAIPGILLLSFIILLICPLNIFYRPTRYCFLRVIRNIVCSPFYKVLMVDFFMADQLTSQIPLLRHMESTACYFIAGSFKTHRYEMCKSGKLYRELAYVISFAPYYWRAMQCARRWLDECDVNHLANLGKYVSAMVAAGARITYARQPTELWMVIVLVTSLVATVYQLYWDFVKDWGIFNPKSKNPWLRDDLILKNKNIYYVSIALNFVLRVAWLETVMRFNIGVFESRLLEFFLASLEVIRRGHWNFYRLENEHLNNVGKFRAVKAVPLPFRETDSDG</sequence>
<dbReference type="AlphaFoldDB" id="A0A2R6R8L9"/>
<dbReference type="OrthoDB" id="9970435at2759"/>
<keyword evidence="5 9" id="KW-0812">Transmembrane</keyword>
<dbReference type="PROSITE" id="PS51382">
    <property type="entry name" value="SPX"/>
    <property type="match status" value="1"/>
</dbReference>
<evidence type="ECO:0000256" key="5">
    <source>
        <dbReference type="ARBA" id="ARBA00022692"/>
    </source>
</evidence>
<dbReference type="InterPro" id="IPR004342">
    <property type="entry name" value="EXS_C"/>
</dbReference>
<evidence type="ECO:0000256" key="6">
    <source>
        <dbReference type="ARBA" id="ARBA00022989"/>
    </source>
</evidence>
<dbReference type="CDD" id="cd14476">
    <property type="entry name" value="SPX_PHO1_like"/>
    <property type="match status" value="1"/>
</dbReference>
<dbReference type="GO" id="GO:0006817">
    <property type="term" value="P:phosphate ion transport"/>
    <property type="evidence" value="ECO:0007669"/>
    <property type="project" value="UniProtKB-KW"/>
</dbReference>
<proteinExistence type="inferred from homology"/>
<feature type="region of interest" description="Disordered" evidence="8">
    <location>
        <begin position="162"/>
        <end position="222"/>
    </location>
</feature>
<evidence type="ECO:0000256" key="7">
    <source>
        <dbReference type="ARBA" id="ARBA00023136"/>
    </source>
</evidence>
<protein>
    <submittedName>
        <fullName evidence="12">Phosphate transporter like</fullName>
    </submittedName>
</protein>
<dbReference type="PANTHER" id="PTHR48477:SF1">
    <property type="entry name" value="PHOSPHATE TRANSPORTER PHO1"/>
    <property type="match status" value="1"/>
</dbReference>
<feature type="transmembrane region" description="Helical" evidence="9">
    <location>
        <begin position="636"/>
        <end position="655"/>
    </location>
</feature>
<reference evidence="12 13" key="1">
    <citation type="submission" date="2017-07" db="EMBL/GenBank/DDBJ databases">
        <title>An improved, manually edited Actinidia chinensis var. chinensis (kiwifruit) genome highlights the challenges associated with draft genomes and gene prediction in plants.</title>
        <authorList>
            <person name="Pilkington S."/>
            <person name="Crowhurst R."/>
            <person name="Hilario E."/>
            <person name="Nardozza S."/>
            <person name="Fraser L."/>
            <person name="Peng Y."/>
            <person name="Gunaseelan K."/>
            <person name="Simpson R."/>
            <person name="Tahir J."/>
            <person name="Deroles S."/>
            <person name="Templeton K."/>
            <person name="Luo Z."/>
            <person name="Davy M."/>
            <person name="Cheng C."/>
            <person name="Mcneilage M."/>
            <person name="Scaglione D."/>
            <person name="Liu Y."/>
            <person name="Zhang Q."/>
            <person name="Datson P."/>
            <person name="De Silva N."/>
            <person name="Gardiner S."/>
            <person name="Bassett H."/>
            <person name="Chagne D."/>
            <person name="Mccallum J."/>
            <person name="Dzierzon H."/>
            <person name="Deng C."/>
            <person name="Wang Y.-Y."/>
            <person name="Barron N."/>
            <person name="Manako K."/>
            <person name="Bowen J."/>
            <person name="Foster T."/>
            <person name="Erridge Z."/>
            <person name="Tiffin H."/>
            <person name="Waite C."/>
            <person name="Davies K."/>
            <person name="Grierson E."/>
            <person name="Laing W."/>
            <person name="Kirk R."/>
            <person name="Chen X."/>
            <person name="Wood M."/>
            <person name="Montefiori M."/>
            <person name="Brummell D."/>
            <person name="Schwinn K."/>
            <person name="Catanach A."/>
            <person name="Fullerton C."/>
            <person name="Li D."/>
            <person name="Meiyalaghan S."/>
            <person name="Nieuwenhuizen N."/>
            <person name="Read N."/>
            <person name="Prakash R."/>
            <person name="Hunter D."/>
            <person name="Zhang H."/>
            <person name="Mckenzie M."/>
            <person name="Knabel M."/>
            <person name="Harris A."/>
            <person name="Allan A."/>
            <person name="Chen A."/>
            <person name="Janssen B."/>
            <person name="Plunkett B."/>
            <person name="Dwamena C."/>
            <person name="Voogd C."/>
            <person name="Leif D."/>
            <person name="Lafferty D."/>
            <person name="Souleyre E."/>
            <person name="Varkonyi-Gasic E."/>
            <person name="Gambi F."/>
            <person name="Hanley J."/>
            <person name="Yao J.-L."/>
            <person name="Cheung J."/>
            <person name="David K."/>
            <person name="Warren B."/>
            <person name="Marsh K."/>
            <person name="Snowden K."/>
            <person name="Lin-Wang K."/>
            <person name="Brian L."/>
            <person name="Martinez-Sanchez M."/>
            <person name="Wang M."/>
            <person name="Ileperuma N."/>
            <person name="Macnee N."/>
            <person name="Campin R."/>
            <person name="Mcatee P."/>
            <person name="Drummond R."/>
            <person name="Espley R."/>
            <person name="Ireland H."/>
            <person name="Wu R."/>
            <person name="Atkinson R."/>
            <person name="Karunairetnam S."/>
            <person name="Bulley S."/>
            <person name="Chunkath S."/>
            <person name="Hanley Z."/>
            <person name="Storey R."/>
            <person name="Thrimawithana A."/>
            <person name="Thomson S."/>
            <person name="David C."/>
            <person name="Testolin R."/>
        </authorList>
    </citation>
    <scope>NUCLEOTIDE SEQUENCE [LARGE SCALE GENOMIC DNA]</scope>
    <source>
        <strain evidence="13">cv. Red5</strain>
        <tissue evidence="12">Young leaf</tissue>
    </source>
</reference>